<comment type="caution">
    <text evidence="1">The sequence shown here is derived from an EMBL/GenBank/DDBJ whole genome shotgun (WGS) entry which is preliminary data.</text>
</comment>
<protein>
    <submittedName>
        <fullName evidence="1">Uncharacterized protein</fullName>
    </submittedName>
</protein>
<proteinExistence type="predicted"/>
<accession>A0A4S2KLL0</accession>
<name>A0A4S2KLL0_9HYME</name>
<gene>
    <name evidence="1" type="ORF">DBV15_08298</name>
</gene>
<dbReference type="EMBL" id="QBLH01002296">
    <property type="protein sequence ID" value="TGZ48889.1"/>
    <property type="molecule type" value="Genomic_DNA"/>
</dbReference>
<evidence type="ECO:0000313" key="1">
    <source>
        <dbReference type="EMBL" id="TGZ48889.1"/>
    </source>
</evidence>
<sequence>MPNRKSFLAIDVDLPFFACNISAGSGGRDEQWLGLKLDCIDENGLPALDGYLRQRLLSTRCQGTTALKRADISDPPPERSVIPLGAHDGHHHHHNRTISSCLSAADAKETSPALTPRLVANIYRCPKHPAFTYLRRFKCLPSAN</sequence>
<reference evidence="1 2" key="1">
    <citation type="journal article" date="2019" name="Philos. Trans. R. Soc. Lond., B, Biol. Sci.">
        <title>Ant behaviour and brain gene expression of defending hosts depend on the ecological success of the intruding social parasite.</title>
        <authorList>
            <person name="Kaur R."/>
            <person name="Stoldt M."/>
            <person name="Jongepier E."/>
            <person name="Feldmeyer B."/>
            <person name="Menzel F."/>
            <person name="Bornberg-Bauer E."/>
            <person name="Foitzik S."/>
        </authorList>
    </citation>
    <scope>NUCLEOTIDE SEQUENCE [LARGE SCALE GENOMIC DNA]</scope>
    <source>
        <tissue evidence="1">Whole body</tissue>
    </source>
</reference>
<dbReference type="Proteomes" id="UP000310200">
    <property type="component" value="Unassembled WGS sequence"/>
</dbReference>
<organism evidence="1 2">
    <name type="scientific">Temnothorax longispinosus</name>
    <dbReference type="NCBI Taxonomy" id="300112"/>
    <lineage>
        <taxon>Eukaryota</taxon>
        <taxon>Metazoa</taxon>
        <taxon>Ecdysozoa</taxon>
        <taxon>Arthropoda</taxon>
        <taxon>Hexapoda</taxon>
        <taxon>Insecta</taxon>
        <taxon>Pterygota</taxon>
        <taxon>Neoptera</taxon>
        <taxon>Endopterygota</taxon>
        <taxon>Hymenoptera</taxon>
        <taxon>Apocrita</taxon>
        <taxon>Aculeata</taxon>
        <taxon>Formicoidea</taxon>
        <taxon>Formicidae</taxon>
        <taxon>Myrmicinae</taxon>
        <taxon>Temnothorax</taxon>
    </lineage>
</organism>
<evidence type="ECO:0000313" key="2">
    <source>
        <dbReference type="Proteomes" id="UP000310200"/>
    </source>
</evidence>
<dbReference type="AlphaFoldDB" id="A0A4S2KLL0"/>
<keyword evidence="2" id="KW-1185">Reference proteome</keyword>